<keyword evidence="5" id="KW-1185">Reference proteome</keyword>
<dbReference type="GO" id="GO:0005737">
    <property type="term" value="C:cytoplasm"/>
    <property type="evidence" value="ECO:0007669"/>
    <property type="project" value="UniProtKB-SubCell"/>
</dbReference>
<dbReference type="InterPro" id="IPR058547">
    <property type="entry name" value="Pelota_N"/>
</dbReference>
<dbReference type="SUPFAM" id="SSF53137">
    <property type="entry name" value="Translational machinery components"/>
    <property type="match status" value="1"/>
</dbReference>
<evidence type="ECO:0000259" key="3">
    <source>
        <dbReference type="Pfam" id="PF26356"/>
    </source>
</evidence>
<dbReference type="GO" id="GO:0070481">
    <property type="term" value="P:nuclear-transcribed mRNA catabolic process, non-stop decay"/>
    <property type="evidence" value="ECO:0007669"/>
    <property type="project" value="InterPro"/>
</dbReference>
<dbReference type="GO" id="GO:0070651">
    <property type="term" value="P:nonfunctional rRNA decay"/>
    <property type="evidence" value="ECO:0007669"/>
    <property type="project" value="TreeGrafter"/>
</dbReference>
<dbReference type="Gene3D" id="2.30.30.870">
    <property type="entry name" value="Pelota, domain A"/>
    <property type="match status" value="1"/>
</dbReference>
<dbReference type="Pfam" id="PF03464">
    <property type="entry name" value="eRF1_2"/>
    <property type="match status" value="1"/>
</dbReference>
<name>A0A832XL78_9ARCH</name>
<dbReference type="NCBIfam" id="TIGR00111">
    <property type="entry name" value="pelota"/>
    <property type="match status" value="1"/>
</dbReference>
<dbReference type="SUPFAM" id="SSF55315">
    <property type="entry name" value="L30e-like"/>
    <property type="match status" value="1"/>
</dbReference>
<evidence type="ECO:0000313" key="4">
    <source>
        <dbReference type="EMBL" id="HIJ99542.1"/>
    </source>
</evidence>
<dbReference type="InterPro" id="IPR029064">
    <property type="entry name" value="Ribosomal_eL30-like_sf"/>
</dbReference>
<dbReference type="Pfam" id="PF26356">
    <property type="entry name" value="Pelota_N"/>
    <property type="match status" value="1"/>
</dbReference>
<evidence type="ECO:0000259" key="1">
    <source>
        <dbReference type="Pfam" id="PF03464"/>
    </source>
</evidence>
<dbReference type="GO" id="GO:0070966">
    <property type="term" value="P:nuclear-transcribed mRNA catabolic process, no-go decay"/>
    <property type="evidence" value="ECO:0007669"/>
    <property type="project" value="InterPro"/>
</dbReference>
<dbReference type="InterPro" id="IPR004405">
    <property type="entry name" value="TF_pelota"/>
</dbReference>
<dbReference type="InterPro" id="IPR005142">
    <property type="entry name" value="eRF1_3"/>
</dbReference>
<dbReference type="Gene3D" id="3.30.1330.30">
    <property type="match status" value="1"/>
</dbReference>
<dbReference type="EMBL" id="DVAD01000011">
    <property type="protein sequence ID" value="HIJ99542.1"/>
    <property type="molecule type" value="Genomic_DNA"/>
</dbReference>
<dbReference type="InterPro" id="IPR038069">
    <property type="entry name" value="Pelota/DOM34_N"/>
</dbReference>
<comment type="caution">
    <text evidence="4">The sequence shown here is derived from an EMBL/GenBank/DDBJ whole genome shotgun (WGS) entry which is preliminary data.</text>
</comment>
<reference evidence="4 5" key="1">
    <citation type="journal article" name="Nat. Commun.">
        <title>Undinarchaeota illuminate DPANN phylogeny and the impact of gene transfer on archaeal evolution.</title>
        <authorList>
            <person name="Dombrowski N."/>
            <person name="Williams T.A."/>
            <person name="Sun J."/>
            <person name="Woodcroft B.J."/>
            <person name="Lee J.H."/>
            <person name="Minh B.Q."/>
            <person name="Rinke C."/>
            <person name="Spang A."/>
        </authorList>
    </citation>
    <scope>NUCLEOTIDE SEQUENCE [LARGE SCALE GENOMIC DNA]</scope>
    <source>
        <strain evidence="4">MAG_bin17</strain>
    </source>
</reference>
<dbReference type="Proteomes" id="UP000604391">
    <property type="component" value="Unassembled WGS sequence"/>
</dbReference>
<proteinExistence type="predicted"/>
<evidence type="ECO:0000313" key="5">
    <source>
        <dbReference type="Proteomes" id="UP000604391"/>
    </source>
</evidence>
<gene>
    <name evidence="4" type="ORF">H1011_01805</name>
</gene>
<dbReference type="InterPro" id="IPR042226">
    <property type="entry name" value="eFR1_2_sf"/>
</dbReference>
<dbReference type="GO" id="GO:0032790">
    <property type="term" value="P:ribosome disassembly"/>
    <property type="evidence" value="ECO:0007669"/>
    <property type="project" value="TreeGrafter"/>
</dbReference>
<dbReference type="SUPFAM" id="SSF159065">
    <property type="entry name" value="Dom34/Pelota N-terminal domain-like"/>
    <property type="match status" value="1"/>
</dbReference>
<organism evidence="4 5">
    <name type="scientific">Candidatus Undinarchaeum marinum</name>
    <dbReference type="NCBI Taxonomy" id="2756141"/>
    <lineage>
        <taxon>Archaea</taxon>
        <taxon>Candidatus Undinarchaeota</taxon>
        <taxon>Candidatus Undinarchaeia</taxon>
        <taxon>Candidatus Undinarchaeales</taxon>
        <taxon>Candidatus Undinarchaeaceae</taxon>
        <taxon>Candidatus Undinarchaeum</taxon>
    </lineage>
</organism>
<dbReference type="PANTHER" id="PTHR10853:SF0">
    <property type="entry name" value="PROTEIN PELOTA HOMOLOG"/>
    <property type="match status" value="1"/>
</dbReference>
<dbReference type="GO" id="GO:0046872">
    <property type="term" value="F:metal ion binding"/>
    <property type="evidence" value="ECO:0007669"/>
    <property type="project" value="UniProtKB-KW"/>
</dbReference>
<dbReference type="GO" id="GO:0071025">
    <property type="term" value="P:RNA surveillance"/>
    <property type="evidence" value="ECO:0007669"/>
    <property type="project" value="InterPro"/>
</dbReference>
<feature type="domain" description="eRF1" evidence="2">
    <location>
        <begin position="205"/>
        <end position="301"/>
    </location>
</feature>
<dbReference type="AlphaFoldDB" id="A0A832XL78"/>
<accession>A0A832XL78</accession>
<protein>
    <submittedName>
        <fullName evidence="4">mRNA surveillance protein pelota</fullName>
    </submittedName>
</protein>
<dbReference type="Gene3D" id="3.30.420.60">
    <property type="entry name" value="eRF1 domain 2"/>
    <property type="match status" value="1"/>
</dbReference>
<feature type="non-terminal residue" evidence="4">
    <location>
        <position position="1"/>
    </location>
</feature>
<dbReference type="Pfam" id="PF03465">
    <property type="entry name" value="eRF1_3"/>
    <property type="match status" value="1"/>
</dbReference>
<evidence type="ECO:0000259" key="2">
    <source>
        <dbReference type="Pfam" id="PF03465"/>
    </source>
</evidence>
<sequence>ERHEKDTVLISVKAENIEFDKTVDRLRVTGNIVAGPETVPTGVTHTLNLKTGMVVTLQKIEWTPSELLRLDEASKAVRSKILLLAIEDGHGAIGMLRDYGVQELGEISESISGKQEEEAHESDTIKFFHLVAKAIENYPDIDRAVVAGPGFIRDDFGSFLKDKYPKLVDKVALEHISAGGNRGLQEIVKRGIIDRIVKETKIRIEMQFLEKFFVEISKDGGLAVRGIEEVMEASNMGAIDTLVVSNARLKKSKIEGITEVETLIKDIRDMKGEILIISGSHEPSEQFESLGGIGATLRFKIKND</sequence>
<feature type="domain" description="Pelota N-terminal" evidence="3">
    <location>
        <begin position="3"/>
        <end position="73"/>
    </location>
</feature>
<dbReference type="InterPro" id="IPR005141">
    <property type="entry name" value="eRF1_2"/>
</dbReference>
<dbReference type="PANTHER" id="PTHR10853">
    <property type="entry name" value="PELOTA"/>
    <property type="match status" value="1"/>
</dbReference>
<feature type="domain" description="eRF1" evidence="1">
    <location>
        <begin position="84"/>
        <end position="190"/>
    </location>
</feature>